<keyword evidence="3" id="KW-1003">Cell membrane</keyword>
<feature type="transmembrane region" description="Helical" evidence="9">
    <location>
        <begin position="138"/>
        <end position="156"/>
    </location>
</feature>
<gene>
    <name evidence="10" type="ORF">C1I91_09700</name>
</gene>
<comment type="subcellular location">
    <subcellularLocation>
        <location evidence="1">Cell membrane</location>
        <topology evidence="1">Multi-pass membrane protein</topology>
    </subcellularLocation>
</comment>
<evidence type="ECO:0000256" key="8">
    <source>
        <dbReference type="ARBA" id="ARBA00039381"/>
    </source>
</evidence>
<dbReference type="CDD" id="cd06579">
    <property type="entry name" value="TM_PBP1_transp_AraH_like"/>
    <property type="match status" value="1"/>
</dbReference>
<feature type="transmembrane region" description="Helical" evidence="9">
    <location>
        <begin position="176"/>
        <end position="199"/>
    </location>
</feature>
<evidence type="ECO:0000256" key="7">
    <source>
        <dbReference type="ARBA" id="ARBA00023136"/>
    </source>
</evidence>
<keyword evidence="6 9" id="KW-1133">Transmembrane helix</keyword>
<evidence type="ECO:0000313" key="10">
    <source>
        <dbReference type="EMBL" id="QAA31900.1"/>
    </source>
</evidence>
<evidence type="ECO:0000313" key="11">
    <source>
        <dbReference type="Proteomes" id="UP000286268"/>
    </source>
</evidence>
<keyword evidence="4" id="KW-0997">Cell inner membrane</keyword>
<evidence type="ECO:0000256" key="2">
    <source>
        <dbReference type="ARBA" id="ARBA00022448"/>
    </source>
</evidence>
<evidence type="ECO:0000256" key="1">
    <source>
        <dbReference type="ARBA" id="ARBA00004651"/>
    </source>
</evidence>
<evidence type="ECO:0000256" key="9">
    <source>
        <dbReference type="SAM" id="Phobius"/>
    </source>
</evidence>
<accession>A0A410DS78</accession>
<dbReference type="GO" id="GO:0022857">
    <property type="term" value="F:transmembrane transporter activity"/>
    <property type="evidence" value="ECO:0007669"/>
    <property type="project" value="InterPro"/>
</dbReference>
<reference evidence="10 11" key="1">
    <citation type="submission" date="2018-01" db="EMBL/GenBank/DDBJ databases">
        <title>Genome Sequencing and Assembly of Anaerobacter polyendosporus strain CT4.</title>
        <authorList>
            <person name="Tachaapaikoon C."/>
            <person name="Sutheeworapong S."/>
            <person name="Jenjaroenpun P."/>
            <person name="Wongsurawat T."/>
            <person name="Nookeaw I."/>
            <person name="Cheawchanlertfa P."/>
            <person name="Kosugi A."/>
            <person name="Cheevadhanarak S."/>
            <person name="Ratanakhanokchai K."/>
        </authorList>
    </citation>
    <scope>NUCLEOTIDE SEQUENCE [LARGE SCALE GENOMIC DNA]</scope>
    <source>
        <strain evidence="10 11">CT4</strain>
    </source>
</reference>
<feature type="transmembrane region" description="Helical" evidence="9">
    <location>
        <begin position="57"/>
        <end position="78"/>
    </location>
</feature>
<feature type="transmembrane region" description="Helical" evidence="9">
    <location>
        <begin position="310"/>
        <end position="330"/>
    </location>
</feature>
<evidence type="ECO:0000256" key="4">
    <source>
        <dbReference type="ARBA" id="ARBA00022519"/>
    </source>
</evidence>
<dbReference type="EMBL" id="CP025746">
    <property type="protein sequence ID" value="QAA31900.1"/>
    <property type="molecule type" value="Genomic_DNA"/>
</dbReference>
<protein>
    <recommendedName>
        <fullName evidence="8">Autoinducer 2 import system permease protein LsrD</fullName>
    </recommendedName>
</protein>
<feature type="transmembrane region" description="Helical" evidence="9">
    <location>
        <begin position="232"/>
        <end position="252"/>
    </location>
</feature>
<evidence type="ECO:0000256" key="6">
    <source>
        <dbReference type="ARBA" id="ARBA00022989"/>
    </source>
</evidence>
<dbReference type="KEGG" id="cmah:C1I91_09700"/>
<dbReference type="PANTHER" id="PTHR32196">
    <property type="entry name" value="ABC TRANSPORTER PERMEASE PROTEIN YPHD-RELATED-RELATED"/>
    <property type="match status" value="1"/>
</dbReference>
<proteinExistence type="predicted"/>
<keyword evidence="5 9" id="KW-0812">Transmembrane</keyword>
<keyword evidence="11" id="KW-1185">Reference proteome</keyword>
<dbReference type="Proteomes" id="UP000286268">
    <property type="component" value="Chromosome"/>
</dbReference>
<keyword evidence="7 9" id="KW-0472">Membrane</keyword>
<dbReference type="AlphaFoldDB" id="A0A410DS78"/>
<dbReference type="Pfam" id="PF02653">
    <property type="entry name" value="BPD_transp_2"/>
    <property type="match status" value="1"/>
</dbReference>
<evidence type="ECO:0000256" key="5">
    <source>
        <dbReference type="ARBA" id="ARBA00022692"/>
    </source>
</evidence>
<feature type="transmembrane region" description="Helical" evidence="9">
    <location>
        <begin position="31"/>
        <end position="51"/>
    </location>
</feature>
<dbReference type="OrthoDB" id="9813906at2"/>
<dbReference type="GO" id="GO:0005886">
    <property type="term" value="C:plasma membrane"/>
    <property type="evidence" value="ECO:0007669"/>
    <property type="project" value="UniProtKB-SubCell"/>
</dbReference>
<sequence length="338" mass="35832">MNSTKSTKSRFETFENLFLRLISKLKTVREGTVMISIIVSSTFLAIVSPHFLTEKNIFSTAIGLSSDGIITIGITLVLISGGIDFSLGSIMSLSSITTAVLFKSGLNIWLACIIGLAVGLLCGLLNGFFIGKVGLSPFITTIAVMGIVRGLAYVITEGSPISIFNAPASFFKIGQGIFFNIPIVVLLFVALTIIFDFVAKKSDLLRKIFYTGSNENAAILTGINTAKVKISVYLLAAFLASFAGIINMARFSVATPSVGLGADVSMRGISAAVIGGASLSGGEGTILGGVLGVILLNIINNGLILLNVPVYWQDFINGIILLIAVTFDFFSHKRKLNR</sequence>
<name>A0A410DS78_9CLOT</name>
<keyword evidence="2" id="KW-0813">Transport</keyword>
<dbReference type="InterPro" id="IPR001851">
    <property type="entry name" value="ABC_transp_permease"/>
</dbReference>
<dbReference type="PANTHER" id="PTHR32196:SF71">
    <property type="entry name" value="AUTOINDUCER 2 IMPORT SYSTEM PERMEASE PROTEIN LSRD"/>
    <property type="match status" value="1"/>
</dbReference>
<organism evidence="10 11">
    <name type="scientific">Clostridium manihotivorum</name>
    <dbReference type="NCBI Taxonomy" id="2320868"/>
    <lineage>
        <taxon>Bacteria</taxon>
        <taxon>Bacillati</taxon>
        <taxon>Bacillota</taxon>
        <taxon>Clostridia</taxon>
        <taxon>Eubacteriales</taxon>
        <taxon>Clostridiaceae</taxon>
        <taxon>Clostridium</taxon>
    </lineage>
</organism>
<feature type="transmembrane region" description="Helical" evidence="9">
    <location>
        <begin position="108"/>
        <end position="131"/>
    </location>
</feature>
<evidence type="ECO:0000256" key="3">
    <source>
        <dbReference type="ARBA" id="ARBA00022475"/>
    </source>
</evidence>
<feature type="transmembrane region" description="Helical" evidence="9">
    <location>
        <begin position="85"/>
        <end position="102"/>
    </location>
</feature>